<evidence type="ECO:0000313" key="2">
    <source>
        <dbReference type="Proteomes" id="UP000324973"/>
    </source>
</evidence>
<dbReference type="SUPFAM" id="SSF54427">
    <property type="entry name" value="NTF2-like"/>
    <property type="match status" value="1"/>
</dbReference>
<dbReference type="RefSeq" id="WP_149104480.1">
    <property type="nucleotide sequence ID" value="NZ_VTFT01000002.1"/>
</dbReference>
<protein>
    <submittedName>
        <fullName evidence="1">Nuclear transport factor 2 family protein</fullName>
    </submittedName>
</protein>
<accession>A0A5D4XI03</accession>
<organism evidence="1 2">
    <name type="scientific">Luteimonas viscosa</name>
    <dbReference type="NCBI Taxonomy" id="1132694"/>
    <lineage>
        <taxon>Bacteria</taxon>
        <taxon>Pseudomonadati</taxon>
        <taxon>Pseudomonadota</taxon>
        <taxon>Gammaproteobacteria</taxon>
        <taxon>Lysobacterales</taxon>
        <taxon>Lysobacteraceae</taxon>
        <taxon>Luteimonas</taxon>
    </lineage>
</organism>
<sequence>MAAVGFATLLLCAGCVRDDPEAALRKTVTDMQAALEQRDAAAMQQHLADDFIGNDGLDRDGARRMTAAYLLRHRDIGINAGPLQVDMADTHAVVRFTAMLRGGSGRLLPDAARVYEVETGWRLDDGDWKLASASWKPAL</sequence>
<dbReference type="Proteomes" id="UP000324973">
    <property type="component" value="Unassembled WGS sequence"/>
</dbReference>
<evidence type="ECO:0000313" key="1">
    <source>
        <dbReference type="EMBL" id="TYT23784.1"/>
    </source>
</evidence>
<gene>
    <name evidence="1" type="ORF">FZO89_16310</name>
</gene>
<keyword evidence="2" id="KW-1185">Reference proteome</keyword>
<reference evidence="1 2" key="1">
    <citation type="submission" date="2019-08" db="EMBL/GenBank/DDBJ databases">
        <title>Luteimonas viscosus sp. nov., isolated from soil of a sunflower field.</title>
        <authorList>
            <person name="Jianli Z."/>
            <person name="Ying Z."/>
        </authorList>
    </citation>
    <scope>NUCLEOTIDE SEQUENCE [LARGE SCALE GENOMIC DNA]</scope>
    <source>
        <strain evidence="1 2">XBU10</strain>
    </source>
</reference>
<dbReference type="OrthoDB" id="5801455at2"/>
<name>A0A5D4XI03_9GAMM</name>
<dbReference type="Gene3D" id="3.10.450.50">
    <property type="match status" value="1"/>
</dbReference>
<dbReference type="AlphaFoldDB" id="A0A5D4XI03"/>
<comment type="caution">
    <text evidence="1">The sequence shown here is derived from an EMBL/GenBank/DDBJ whole genome shotgun (WGS) entry which is preliminary data.</text>
</comment>
<proteinExistence type="predicted"/>
<dbReference type="EMBL" id="VTFT01000002">
    <property type="protein sequence ID" value="TYT23784.1"/>
    <property type="molecule type" value="Genomic_DNA"/>
</dbReference>
<dbReference type="InterPro" id="IPR032710">
    <property type="entry name" value="NTF2-like_dom_sf"/>
</dbReference>